<name>A0ABW0HZH7_9BACL</name>
<evidence type="ECO:0000256" key="4">
    <source>
        <dbReference type="ARBA" id="ARBA00022833"/>
    </source>
</evidence>
<feature type="domain" description="JAB" evidence="6">
    <location>
        <begin position="7"/>
        <end position="111"/>
    </location>
</feature>
<gene>
    <name evidence="7" type="ORF">ACFPOF_23415</name>
</gene>
<keyword evidence="1" id="KW-0645">Protease</keyword>
<dbReference type="EMBL" id="JBHSMI010000030">
    <property type="protein sequence ID" value="MFC5405705.1"/>
    <property type="molecule type" value="Genomic_DNA"/>
</dbReference>
<dbReference type="PANTHER" id="PTHR34858:SF1">
    <property type="entry name" value="CYSO-CYSTEINE PEPTIDASE"/>
    <property type="match status" value="1"/>
</dbReference>
<keyword evidence="3" id="KW-0378">Hydrolase</keyword>
<evidence type="ECO:0000256" key="1">
    <source>
        <dbReference type="ARBA" id="ARBA00022670"/>
    </source>
</evidence>
<evidence type="ECO:0000313" key="8">
    <source>
        <dbReference type="Proteomes" id="UP001596113"/>
    </source>
</evidence>
<dbReference type="SUPFAM" id="SSF102712">
    <property type="entry name" value="JAB1/MPN domain"/>
    <property type="match status" value="1"/>
</dbReference>
<comment type="caution">
    <text evidence="7">The sequence shown here is derived from an EMBL/GenBank/DDBJ whole genome shotgun (WGS) entry which is preliminary data.</text>
</comment>
<keyword evidence="2" id="KW-0479">Metal-binding</keyword>
<dbReference type="InterPro" id="IPR051929">
    <property type="entry name" value="VirAsm_ModProt"/>
</dbReference>
<dbReference type="Pfam" id="PF14464">
    <property type="entry name" value="Prok-JAB"/>
    <property type="match status" value="1"/>
</dbReference>
<keyword evidence="5" id="KW-0482">Metalloprotease</keyword>
<evidence type="ECO:0000256" key="5">
    <source>
        <dbReference type="ARBA" id="ARBA00023049"/>
    </source>
</evidence>
<protein>
    <submittedName>
        <fullName evidence="7">Mov34/MPN/PAD-1 family protein</fullName>
    </submittedName>
</protein>
<sequence length="138" mass="15781">MIVRISEKLEQEWLSAAIARLPLECCGVVYGKETEGFLDVESFGIIRNAATSPENRFAFHPEDWVAVFSEAQQNQRDIVGFFHSHPEGPLLPSKQDDDGSLPWRTYWIVGISSVDRAISAFRRHPTDGRWLPQRIERV</sequence>
<reference evidence="8" key="1">
    <citation type="journal article" date="2019" name="Int. J. Syst. Evol. Microbiol.">
        <title>The Global Catalogue of Microorganisms (GCM) 10K type strain sequencing project: providing services to taxonomists for standard genome sequencing and annotation.</title>
        <authorList>
            <consortium name="The Broad Institute Genomics Platform"/>
            <consortium name="The Broad Institute Genome Sequencing Center for Infectious Disease"/>
            <person name="Wu L."/>
            <person name="Ma J."/>
        </authorList>
    </citation>
    <scope>NUCLEOTIDE SEQUENCE [LARGE SCALE GENOMIC DNA]</scope>
    <source>
        <strain evidence="8">CGMCC 1.18575</strain>
    </source>
</reference>
<dbReference type="Proteomes" id="UP001596113">
    <property type="component" value="Unassembled WGS sequence"/>
</dbReference>
<dbReference type="InterPro" id="IPR028090">
    <property type="entry name" value="JAB_dom_prok"/>
</dbReference>
<dbReference type="RefSeq" id="WP_378137225.1">
    <property type="nucleotide sequence ID" value="NZ_JBHSMI010000030.1"/>
</dbReference>
<evidence type="ECO:0000259" key="6">
    <source>
        <dbReference type="Pfam" id="PF14464"/>
    </source>
</evidence>
<keyword evidence="4" id="KW-0862">Zinc</keyword>
<organism evidence="7 8">
    <name type="scientific">Cohnella soli</name>
    <dbReference type="NCBI Taxonomy" id="425005"/>
    <lineage>
        <taxon>Bacteria</taxon>
        <taxon>Bacillati</taxon>
        <taxon>Bacillota</taxon>
        <taxon>Bacilli</taxon>
        <taxon>Bacillales</taxon>
        <taxon>Paenibacillaceae</taxon>
        <taxon>Cohnella</taxon>
    </lineage>
</organism>
<proteinExistence type="predicted"/>
<accession>A0ABW0HZH7</accession>
<dbReference type="PANTHER" id="PTHR34858">
    <property type="entry name" value="CYSO-CYSTEINE PEPTIDASE"/>
    <property type="match status" value="1"/>
</dbReference>
<evidence type="ECO:0000256" key="2">
    <source>
        <dbReference type="ARBA" id="ARBA00022723"/>
    </source>
</evidence>
<dbReference type="CDD" id="cd08070">
    <property type="entry name" value="MPN_like"/>
    <property type="match status" value="1"/>
</dbReference>
<evidence type="ECO:0000313" key="7">
    <source>
        <dbReference type="EMBL" id="MFC5405705.1"/>
    </source>
</evidence>
<dbReference type="Gene3D" id="3.40.140.10">
    <property type="entry name" value="Cytidine Deaminase, domain 2"/>
    <property type="match status" value="1"/>
</dbReference>
<evidence type="ECO:0000256" key="3">
    <source>
        <dbReference type="ARBA" id="ARBA00022801"/>
    </source>
</evidence>
<keyword evidence="8" id="KW-1185">Reference proteome</keyword>